<feature type="region of interest" description="Disordered" evidence="5">
    <location>
        <begin position="1"/>
        <end position="20"/>
    </location>
</feature>
<evidence type="ECO:0000259" key="7">
    <source>
        <dbReference type="Pfam" id="PF04542"/>
    </source>
</evidence>
<dbReference type="SUPFAM" id="SSF88659">
    <property type="entry name" value="Sigma3 and sigma4 domains of RNA polymerase sigma factors"/>
    <property type="match status" value="2"/>
</dbReference>
<dbReference type="AlphaFoldDB" id="A0A4R5U288"/>
<keyword evidence="10" id="KW-1185">Reference proteome</keyword>
<dbReference type="PANTHER" id="PTHR30385">
    <property type="entry name" value="SIGMA FACTOR F FLAGELLAR"/>
    <property type="match status" value="1"/>
</dbReference>
<evidence type="ECO:0000256" key="4">
    <source>
        <dbReference type="ARBA" id="ARBA00023163"/>
    </source>
</evidence>
<dbReference type="EMBL" id="SMTK01000001">
    <property type="protein sequence ID" value="TDK27663.1"/>
    <property type="molecule type" value="Genomic_DNA"/>
</dbReference>
<gene>
    <name evidence="9" type="ORF">E2F48_00525</name>
</gene>
<keyword evidence="3" id="KW-0238">DNA-binding</keyword>
<dbReference type="Pfam" id="PF04542">
    <property type="entry name" value="Sigma70_r2"/>
    <property type="match status" value="1"/>
</dbReference>
<organism evidence="9 10">
    <name type="scientific">Arthrobacter crusticola</name>
    <dbReference type="NCBI Taxonomy" id="2547960"/>
    <lineage>
        <taxon>Bacteria</taxon>
        <taxon>Bacillati</taxon>
        <taxon>Actinomycetota</taxon>
        <taxon>Actinomycetes</taxon>
        <taxon>Micrococcales</taxon>
        <taxon>Micrococcaceae</taxon>
        <taxon>Arthrobacter</taxon>
    </lineage>
</organism>
<dbReference type="Gene3D" id="1.10.10.10">
    <property type="entry name" value="Winged helix-like DNA-binding domain superfamily/Winged helix DNA-binding domain"/>
    <property type="match status" value="2"/>
</dbReference>
<feature type="domain" description="RNA polymerase sigma-70 region 4" evidence="8">
    <location>
        <begin position="193"/>
        <end position="239"/>
    </location>
</feature>
<feature type="domain" description="RNA polymerase sigma-70 region 3" evidence="6">
    <location>
        <begin position="115"/>
        <end position="165"/>
    </location>
</feature>
<reference evidence="9 10" key="1">
    <citation type="submission" date="2019-03" db="EMBL/GenBank/DDBJ databases">
        <title>Arthrobacter sp. nov., an bacterium isolated from biocrust in Mu Us Desert.</title>
        <authorList>
            <person name="Lixiong L."/>
        </authorList>
    </citation>
    <scope>NUCLEOTIDE SEQUENCE [LARGE SCALE GENOMIC DNA]</scope>
    <source>
        <strain evidence="9 10">SLN-3</strain>
    </source>
</reference>
<accession>A0A4R5U288</accession>
<dbReference type="GO" id="GO:0003677">
    <property type="term" value="F:DNA binding"/>
    <property type="evidence" value="ECO:0007669"/>
    <property type="project" value="UniProtKB-KW"/>
</dbReference>
<evidence type="ECO:0000259" key="6">
    <source>
        <dbReference type="Pfam" id="PF04539"/>
    </source>
</evidence>
<dbReference type="OrthoDB" id="9804285at2"/>
<evidence type="ECO:0000256" key="5">
    <source>
        <dbReference type="SAM" id="MobiDB-lite"/>
    </source>
</evidence>
<dbReference type="Gene3D" id="1.20.120.1810">
    <property type="match status" value="1"/>
</dbReference>
<dbReference type="InterPro" id="IPR007627">
    <property type="entry name" value="RNA_pol_sigma70_r2"/>
</dbReference>
<dbReference type="CDD" id="cd06171">
    <property type="entry name" value="Sigma70_r4"/>
    <property type="match status" value="1"/>
</dbReference>
<dbReference type="GO" id="GO:0016987">
    <property type="term" value="F:sigma factor activity"/>
    <property type="evidence" value="ECO:0007669"/>
    <property type="project" value="UniProtKB-KW"/>
</dbReference>
<dbReference type="PRINTS" id="PR00046">
    <property type="entry name" value="SIGMA70FCT"/>
</dbReference>
<dbReference type="SUPFAM" id="SSF88946">
    <property type="entry name" value="Sigma2 domain of RNA polymerase sigma factors"/>
    <property type="match status" value="1"/>
</dbReference>
<evidence type="ECO:0000313" key="10">
    <source>
        <dbReference type="Proteomes" id="UP000295411"/>
    </source>
</evidence>
<name>A0A4R5U288_9MICC</name>
<protein>
    <submittedName>
        <fullName evidence="9">Sigma-70 family RNA polymerase sigma factor</fullName>
    </submittedName>
</protein>
<dbReference type="InterPro" id="IPR014284">
    <property type="entry name" value="RNA_pol_sigma-70_dom"/>
</dbReference>
<keyword evidence="2" id="KW-0731">Sigma factor</keyword>
<keyword evidence="1" id="KW-0805">Transcription regulation</keyword>
<dbReference type="InterPro" id="IPR013325">
    <property type="entry name" value="RNA_pol_sigma_r2"/>
</dbReference>
<evidence type="ECO:0000259" key="8">
    <source>
        <dbReference type="Pfam" id="PF04545"/>
    </source>
</evidence>
<comment type="caution">
    <text evidence="9">The sequence shown here is derived from an EMBL/GenBank/DDBJ whole genome shotgun (WGS) entry which is preliminary data.</text>
</comment>
<dbReference type="InterPro" id="IPR007624">
    <property type="entry name" value="RNA_pol_sigma70_r3"/>
</dbReference>
<evidence type="ECO:0000313" key="9">
    <source>
        <dbReference type="EMBL" id="TDK27663.1"/>
    </source>
</evidence>
<dbReference type="NCBIfam" id="TIGR02937">
    <property type="entry name" value="sigma70-ECF"/>
    <property type="match status" value="1"/>
</dbReference>
<sequence>MSNPAATPTPPCEPHGRTDGPLRAALQDDIALRHLGLAESVARSFSSFGPDAADIRQVAYLGLIKAVQRFNPARGVPFASFAIPTITGEIKRYLRDCCWVIRPPRHLQDLRTEAVRAAPVLAQRLGREPTTRELAAELGAEEPVVAEALTCSTSLRPESLDAPFDGKSWGDTLPSPDNCIERSDDLVSLRAAVNGLTPAEKELLYRRYFKEQTQQQIGEHLGMTQMQVSRKLARILVLLQERLAGPAGSGSADIRIA</sequence>
<evidence type="ECO:0000256" key="2">
    <source>
        <dbReference type="ARBA" id="ARBA00023082"/>
    </source>
</evidence>
<evidence type="ECO:0000256" key="3">
    <source>
        <dbReference type="ARBA" id="ARBA00023125"/>
    </source>
</evidence>
<dbReference type="GO" id="GO:0006352">
    <property type="term" value="P:DNA-templated transcription initiation"/>
    <property type="evidence" value="ECO:0007669"/>
    <property type="project" value="InterPro"/>
</dbReference>
<dbReference type="InterPro" id="IPR013324">
    <property type="entry name" value="RNA_pol_sigma_r3/r4-like"/>
</dbReference>
<dbReference type="InterPro" id="IPR007630">
    <property type="entry name" value="RNA_pol_sigma70_r4"/>
</dbReference>
<dbReference type="InterPro" id="IPR036388">
    <property type="entry name" value="WH-like_DNA-bd_sf"/>
</dbReference>
<dbReference type="PANTHER" id="PTHR30385:SF4">
    <property type="entry name" value="RNA POLYMERASE SIGMA-E FACTOR"/>
    <property type="match status" value="1"/>
</dbReference>
<dbReference type="InterPro" id="IPR000943">
    <property type="entry name" value="RNA_pol_sigma70"/>
</dbReference>
<dbReference type="Pfam" id="PF04539">
    <property type="entry name" value="Sigma70_r3"/>
    <property type="match status" value="1"/>
</dbReference>
<dbReference type="Pfam" id="PF04545">
    <property type="entry name" value="Sigma70_r4"/>
    <property type="match status" value="1"/>
</dbReference>
<evidence type="ECO:0000256" key="1">
    <source>
        <dbReference type="ARBA" id="ARBA00023015"/>
    </source>
</evidence>
<feature type="domain" description="RNA polymerase sigma-70 region 2" evidence="7">
    <location>
        <begin position="33"/>
        <end position="96"/>
    </location>
</feature>
<dbReference type="Proteomes" id="UP000295411">
    <property type="component" value="Unassembled WGS sequence"/>
</dbReference>
<proteinExistence type="predicted"/>
<keyword evidence="4" id="KW-0804">Transcription</keyword>